<protein>
    <submittedName>
        <fullName evidence="2">Uncharacterized protein</fullName>
    </submittedName>
</protein>
<feature type="compositionally biased region" description="Basic residues" evidence="1">
    <location>
        <begin position="340"/>
        <end position="354"/>
    </location>
</feature>
<reference evidence="2 3" key="1">
    <citation type="submission" date="2019-08" db="EMBL/GenBank/DDBJ databases">
        <title>Deep-cultivation of Planctomycetes and their phenomic and genomic characterization uncovers novel biology.</title>
        <authorList>
            <person name="Wiegand S."/>
            <person name="Jogler M."/>
            <person name="Boedeker C."/>
            <person name="Pinto D."/>
            <person name="Vollmers J."/>
            <person name="Rivas-Marin E."/>
            <person name="Kohn T."/>
            <person name="Peeters S.H."/>
            <person name="Heuer A."/>
            <person name="Rast P."/>
            <person name="Oberbeckmann S."/>
            <person name="Bunk B."/>
            <person name="Jeske O."/>
            <person name="Meyerdierks A."/>
            <person name="Storesund J.E."/>
            <person name="Kallscheuer N."/>
            <person name="Luecker S."/>
            <person name="Lage O.M."/>
            <person name="Pohl T."/>
            <person name="Merkel B.J."/>
            <person name="Hornburger P."/>
            <person name="Mueller R.-W."/>
            <person name="Bruemmer F."/>
            <person name="Labrenz M."/>
            <person name="Spormann A.M."/>
            <person name="Op den Camp H."/>
            <person name="Overmann J."/>
            <person name="Amann R."/>
            <person name="Jetten M.S.M."/>
            <person name="Mascher T."/>
            <person name="Medema M.H."/>
            <person name="Devos D.P."/>
            <person name="Kaster A.-K."/>
            <person name="Ovreas L."/>
            <person name="Rohde M."/>
            <person name="Galperin M.Y."/>
            <person name="Jogler C."/>
        </authorList>
    </citation>
    <scope>NUCLEOTIDE SEQUENCE [LARGE SCALE GENOMIC DNA]</scope>
    <source>
        <strain evidence="2 3">OJF2</strain>
    </source>
</reference>
<dbReference type="EMBL" id="CP042997">
    <property type="protein sequence ID" value="QEH31763.1"/>
    <property type="molecule type" value="Genomic_DNA"/>
</dbReference>
<feature type="compositionally biased region" description="Basic and acidic residues" evidence="1">
    <location>
        <begin position="383"/>
        <end position="410"/>
    </location>
</feature>
<proteinExistence type="predicted"/>
<keyword evidence="3" id="KW-1185">Reference proteome</keyword>
<name>A0A5B9VTS8_9BACT</name>
<dbReference type="Proteomes" id="UP000324233">
    <property type="component" value="Chromosome"/>
</dbReference>
<feature type="region of interest" description="Disordered" evidence="1">
    <location>
        <begin position="283"/>
        <end position="308"/>
    </location>
</feature>
<feature type="compositionally biased region" description="Basic residues" evidence="1">
    <location>
        <begin position="643"/>
        <end position="653"/>
    </location>
</feature>
<evidence type="ECO:0000313" key="2">
    <source>
        <dbReference type="EMBL" id="QEH31763.1"/>
    </source>
</evidence>
<gene>
    <name evidence="2" type="ORF">OJF2_02280</name>
</gene>
<dbReference type="AlphaFoldDB" id="A0A5B9VTS8"/>
<feature type="region of interest" description="Disordered" evidence="1">
    <location>
        <begin position="1"/>
        <end position="262"/>
    </location>
</feature>
<feature type="compositionally biased region" description="Pro residues" evidence="1">
    <location>
        <begin position="73"/>
        <end position="84"/>
    </location>
</feature>
<accession>A0A5B9VTS8</accession>
<organism evidence="2 3">
    <name type="scientific">Aquisphaera giovannonii</name>
    <dbReference type="NCBI Taxonomy" id="406548"/>
    <lineage>
        <taxon>Bacteria</taxon>
        <taxon>Pseudomonadati</taxon>
        <taxon>Planctomycetota</taxon>
        <taxon>Planctomycetia</taxon>
        <taxon>Isosphaerales</taxon>
        <taxon>Isosphaeraceae</taxon>
        <taxon>Aquisphaera</taxon>
    </lineage>
</organism>
<sequence>MGPARTAMPTVKPPEARVARRGTVPRRRGHAEVSWNDSRGPGEGHAATNPRPRPGPRQALGRRLAQARGPGRPALPIPLPPCGWPPDTSRPGTGRRAGLGTSPRSATRADRPPPLPPPWWACRGPRLEPSGPSGPLPPPWGRVRERGVTASDMGTGFGMVRRGPLLFTGSPDIRGPSGPPLPDPLPGGWPPDTFPPATARRAGLGTPAWPATRADRPASLPPFWCGRVGEGGRSPRRRRGRLAHPAGPAPNRGAAPRGEARRPVLARHIPLMEHARRRVVPRLRDPDGHRRPGLARAQGGAGRDDGRAPLRRRIFAPLRLRPVLPDPAEVVQHPEELPPHRRRLPPQPLRRRARGHGLAAGPLGLRLGLEGLQPADPIVRQAQQERPRLLRRPERPGQLAPHERGEDHRAAPPRLLPGQGEERLAIAPSPPVQGVERPEHLIDPGERGDVDRVVPEQPHEPIAAHGVEPPRAPDPLADPPPEPDQPRPPRAGALQLAEDRPGLAPEVVGGGLPPLQQPTAQSRRPHGPARLGRPTPLLRPPGRPPEERRALPLGLIDLPRQLRGPPQKPRHLLITGRPRRRQERRHPPLDPRPIRLASPRRRLPPPRPPRPAPIPRVPDLPPLRPWPGREPLVPPARLGLGLGRHRRVPPRRG</sequence>
<evidence type="ECO:0000313" key="3">
    <source>
        <dbReference type="Proteomes" id="UP000324233"/>
    </source>
</evidence>
<feature type="compositionally biased region" description="Pro residues" evidence="1">
    <location>
        <begin position="470"/>
        <end position="489"/>
    </location>
</feature>
<feature type="compositionally biased region" description="Low complexity" evidence="1">
    <location>
        <begin position="243"/>
        <end position="257"/>
    </location>
</feature>
<feature type="compositionally biased region" description="Basic and acidic residues" evidence="1">
    <location>
        <begin position="436"/>
        <end position="459"/>
    </location>
</feature>
<evidence type="ECO:0000256" key="1">
    <source>
        <dbReference type="SAM" id="MobiDB-lite"/>
    </source>
</evidence>
<feature type="compositionally biased region" description="Pro residues" evidence="1">
    <location>
        <begin position="177"/>
        <end position="194"/>
    </location>
</feature>
<feature type="compositionally biased region" description="Pro residues" evidence="1">
    <location>
        <begin position="605"/>
        <end position="625"/>
    </location>
</feature>
<dbReference type="KEGG" id="agv:OJF2_02280"/>
<feature type="compositionally biased region" description="Low complexity" evidence="1">
    <location>
        <begin position="629"/>
        <end position="639"/>
    </location>
</feature>
<feature type="region of interest" description="Disordered" evidence="1">
    <location>
        <begin position="382"/>
        <end position="653"/>
    </location>
</feature>
<feature type="compositionally biased region" description="Basic residues" evidence="1">
    <location>
        <begin position="19"/>
        <end position="29"/>
    </location>
</feature>
<feature type="region of interest" description="Disordered" evidence="1">
    <location>
        <begin position="333"/>
        <end position="354"/>
    </location>
</feature>
<feature type="compositionally biased region" description="Low complexity" evidence="1">
    <location>
        <begin position="56"/>
        <end position="72"/>
    </location>
</feature>